<name>A0A498K903_MALDO</name>
<dbReference type="Gene3D" id="1.25.40.10">
    <property type="entry name" value="Tetratricopeptide repeat domain"/>
    <property type="match status" value="1"/>
</dbReference>
<proteinExistence type="predicted"/>
<keyword evidence="2" id="KW-1185">Reference proteome</keyword>
<sequence>MLMIHEATPENDSHSWKNAEPIGLVEEGCFDEAMRLLEEMPIQPNVDIWGDLLNGCILRGSEIFW</sequence>
<evidence type="ECO:0000313" key="2">
    <source>
        <dbReference type="Proteomes" id="UP000290289"/>
    </source>
</evidence>
<evidence type="ECO:0000313" key="1">
    <source>
        <dbReference type="EMBL" id="RXI01872.1"/>
    </source>
</evidence>
<dbReference type="InterPro" id="IPR011990">
    <property type="entry name" value="TPR-like_helical_dom_sf"/>
</dbReference>
<protein>
    <recommendedName>
        <fullName evidence="3">Pentatricopeptide repeat-containing protein</fullName>
    </recommendedName>
</protein>
<dbReference type="AlphaFoldDB" id="A0A498K903"/>
<dbReference type="EMBL" id="RDQH01000330">
    <property type="protein sequence ID" value="RXI01872.1"/>
    <property type="molecule type" value="Genomic_DNA"/>
</dbReference>
<accession>A0A498K903</accession>
<evidence type="ECO:0008006" key="3">
    <source>
        <dbReference type="Google" id="ProtNLM"/>
    </source>
</evidence>
<reference evidence="1 2" key="1">
    <citation type="submission" date="2018-10" db="EMBL/GenBank/DDBJ databases">
        <title>A high-quality apple genome assembly.</title>
        <authorList>
            <person name="Hu J."/>
        </authorList>
    </citation>
    <scope>NUCLEOTIDE SEQUENCE [LARGE SCALE GENOMIC DNA]</scope>
    <source>
        <strain evidence="2">cv. HFTH1</strain>
        <tissue evidence="1">Young leaf</tissue>
    </source>
</reference>
<comment type="caution">
    <text evidence="1">The sequence shown here is derived from an EMBL/GenBank/DDBJ whole genome shotgun (WGS) entry which is preliminary data.</text>
</comment>
<gene>
    <name evidence="1" type="ORF">DVH24_015221</name>
</gene>
<organism evidence="1 2">
    <name type="scientific">Malus domestica</name>
    <name type="common">Apple</name>
    <name type="synonym">Pyrus malus</name>
    <dbReference type="NCBI Taxonomy" id="3750"/>
    <lineage>
        <taxon>Eukaryota</taxon>
        <taxon>Viridiplantae</taxon>
        <taxon>Streptophyta</taxon>
        <taxon>Embryophyta</taxon>
        <taxon>Tracheophyta</taxon>
        <taxon>Spermatophyta</taxon>
        <taxon>Magnoliopsida</taxon>
        <taxon>eudicotyledons</taxon>
        <taxon>Gunneridae</taxon>
        <taxon>Pentapetalae</taxon>
        <taxon>rosids</taxon>
        <taxon>fabids</taxon>
        <taxon>Rosales</taxon>
        <taxon>Rosaceae</taxon>
        <taxon>Amygdaloideae</taxon>
        <taxon>Maleae</taxon>
        <taxon>Malus</taxon>
    </lineage>
</organism>
<dbReference type="Proteomes" id="UP000290289">
    <property type="component" value="Chromosome 4"/>
</dbReference>